<organism evidence="2 3">
    <name type="scientific">Naegleria lovaniensis</name>
    <name type="common">Amoeba</name>
    <dbReference type="NCBI Taxonomy" id="51637"/>
    <lineage>
        <taxon>Eukaryota</taxon>
        <taxon>Discoba</taxon>
        <taxon>Heterolobosea</taxon>
        <taxon>Tetramitia</taxon>
        <taxon>Eutetramitia</taxon>
        <taxon>Vahlkampfiidae</taxon>
        <taxon>Naegleria</taxon>
    </lineage>
</organism>
<keyword evidence="1" id="KW-0472">Membrane</keyword>
<proteinExistence type="predicted"/>
<evidence type="ECO:0000256" key="1">
    <source>
        <dbReference type="SAM" id="Phobius"/>
    </source>
</evidence>
<feature type="transmembrane region" description="Helical" evidence="1">
    <location>
        <begin position="303"/>
        <end position="329"/>
    </location>
</feature>
<feature type="transmembrane region" description="Helical" evidence="1">
    <location>
        <begin position="483"/>
        <end position="508"/>
    </location>
</feature>
<accession>A0AA88GGG4</accession>
<protein>
    <submittedName>
        <fullName evidence="2">Uncharacterized protein</fullName>
    </submittedName>
</protein>
<keyword evidence="3" id="KW-1185">Reference proteome</keyword>
<evidence type="ECO:0000313" key="2">
    <source>
        <dbReference type="EMBL" id="KAG2378954.1"/>
    </source>
</evidence>
<dbReference type="Proteomes" id="UP000816034">
    <property type="component" value="Unassembled WGS sequence"/>
</dbReference>
<feature type="transmembrane region" description="Helical" evidence="1">
    <location>
        <begin position="20"/>
        <end position="45"/>
    </location>
</feature>
<feature type="transmembrane region" description="Helical" evidence="1">
    <location>
        <begin position="406"/>
        <end position="433"/>
    </location>
</feature>
<name>A0AA88GGG4_NAELO</name>
<feature type="transmembrane region" description="Helical" evidence="1">
    <location>
        <begin position="520"/>
        <end position="538"/>
    </location>
</feature>
<sequence>MKQTRFFLPTFRLCHRDDHFLQWMLFNVLILFFLFAIVVFPNFIYSSLIHHQKNSILFLPKNVDHQQIHNHQDATTNVGYTPFSAQQDNNNSSNTDVILLDFGRFHKCANYSVMTSFFPCLNCDTSIPNNFACRELIMPEKIERSNEWSWNSRSDFFYKRYLTSGKNRDVCAKVSEWEKLSRLRCYDLLCRSDNIVELALQISNGETTIFDWFNYCQYCSKDYIFDLKTCKFNDTRFYSLPKLFPTSLLTCGAEELGIPVLVNANTSHDIYSPVFYITCYCTESDFFGHSCWYTAKRKDFYDFLSYLGLCLHGITFCAIFFISFIPKFIYSFRLRKWRNMATMALVVLCEASSIASYITLIIGDSNLFIALEYSSLYIGYFSLITWIKFWFHLVRFAKSKKYKSTWCSGICLAIVFLVLLMLVLALPILSILIKMQIPTEFVVAMNFVLLLSIVVAILTYIGLSCYIYFVMRKVSDIDLFQTWFLRFVFFSSAIITIMGCIHICMILFDFASQDPVTGALYLVVHALLIVLMVGISYMEFEKSEFFEVYACFGKCRKKGSSYAPVSEINHNDETNNDQKQLLTESPTI</sequence>
<gene>
    <name evidence="2" type="ORF">C9374_007592</name>
</gene>
<reference evidence="2 3" key="1">
    <citation type="journal article" date="2018" name="BMC Genomics">
        <title>The genome of Naegleria lovaniensis, the basis for a comparative approach to unravel pathogenicity factors of the human pathogenic amoeba N. fowleri.</title>
        <authorList>
            <person name="Liechti N."/>
            <person name="Schurch N."/>
            <person name="Bruggmann R."/>
            <person name="Wittwer M."/>
        </authorList>
    </citation>
    <scope>NUCLEOTIDE SEQUENCE [LARGE SCALE GENOMIC DNA]</scope>
    <source>
        <strain evidence="2 3">ATCC 30569</strain>
    </source>
</reference>
<dbReference type="RefSeq" id="XP_044546216.1">
    <property type="nucleotide sequence ID" value="XM_044697574.1"/>
</dbReference>
<keyword evidence="1" id="KW-1133">Transmembrane helix</keyword>
<feature type="transmembrane region" description="Helical" evidence="1">
    <location>
        <begin position="374"/>
        <end position="394"/>
    </location>
</feature>
<keyword evidence="1" id="KW-0812">Transmembrane</keyword>
<comment type="caution">
    <text evidence="2">The sequence shown here is derived from an EMBL/GenBank/DDBJ whole genome shotgun (WGS) entry which is preliminary data.</text>
</comment>
<dbReference type="GeneID" id="68100046"/>
<dbReference type="EMBL" id="PYSW02000030">
    <property type="protein sequence ID" value="KAG2378954.1"/>
    <property type="molecule type" value="Genomic_DNA"/>
</dbReference>
<dbReference type="AlphaFoldDB" id="A0AA88GGG4"/>
<evidence type="ECO:0000313" key="3">
    <source>
        <dbReference type="Proteomes" id="UP000816034"/>
    </source>
</evidence>
<feature type="transmembrane region" description="Helical" evidence="1">
    <location>
        <begin position="445"/>
        <end position="471"/>
    </location>
</feature>
<feature type="transmembrane region" description="Helical" evidence="1">
    <location>
        <begin position="341"/>
        <end position="362"/>
    </location>
</feature>